<name>A0A8B8P1D0_9MYRT</name>
<dbReference type="RefSeq" id="XP_030528642.2">
    <property type="nucleotide sequence ID" value="XM_030672782.2"/>
</dbReference>
<proteinExistence type="predicted"/>
<reference evidence="3" key="1">
    <citation type="submission" date="2025-05" db="UniProtKB">
        <authorList>
            <consortium name="RefSeq"/>
        </authorList>
    </citation>
    <scope>NUCLEOTIDE SEQUENCE [LARGE SCALE GENOMIC DNA]</scope>
</reference>
<keyword evidence="3" id="KW-1185">Reference proteome</keyword>
<dbReference type="PANTHER" id="PTHR33595:SF3">
    <property type="entry name" value="PAS DOMAIN-CONTAINING PROTEIN"/>
    <property type="match status" value="1"/>
</dbReference>
<feature type="compositionally biased region" description="Polar residues" evidence="1">
    <location>
        <begin position="36"/>
        <end position="52"/>
    </location>
</feature>
<accession>A0A8B8P1D0</accession>
<dbReference type="Proteomes" id="UP000827889">
    <property type="component" value="Chromosome 2"/>
</dbReference>
<sequence>MIKTLSPYSSAPASTAKTAEIMSRYRPIAPKPETVPSANSAAAESPTPSSMSPKIRQSPYLRSLWPQLQARPTRTRKRGRTAISPPAIKRPKAAAALAGIPPPYALPPTTSLSLQVFTHGLPHIPLAGLMESPPVALVASAAAASSPRSLVTLPLLPCSPELNCMNTVRGEEAAAMDLNVNSAVETIPEEKDLLRQLQGPASGGGKVISPRPVRPVGSSITVGRMSEDRRPDSPAPPRARQKPEEVEEEVESEALPAVISDSNNRVRVVNSAYKEMVGQPECPWLEAMGGRRIGGEVAIRMCDEAARVPAWADGFSCWARIEWVGSGGEKSSVKAFCDAIRLRCESKDYLFTWRFHTNASSESSSSAV</sequence>
<dbReference type="Pfam" id="PF25821">
    <property type="entry name" value="DUF7950"/>
    <property type="match status" value="1"/>
</dbReference>
<feature type="domain" description="DUF7950" evidence="2">
    <location>
        <begin position="244"/>
        <end position="359"/>
    </location>
</feature>
<organism evidence="3 4">
    <name type="scientific">Rhodamnia argentea</name>
    <dbReference type="NCBI Taxonomy" id="178133"/>
    <lineage>
        <taxon>Eukaryota</taxon>
        <taxon>Viridiplantae</taxon>
        <taxon>Streptophyta</taxon>
        <taxon>Embryophyta</taxon>
        <taxon>Tracheophyta</taxon>
        <taxon>Spermatophyta</taxon>
        <taxon>Magnoliopsida</taxon>
        <taxon>eudicotyledons</taxon>
        <taxon>Gunneridae</taxon>
        <taxon>Pentapetalae</taxon>
        <taxon>rosids</taxon>
        <taxon>malvids</taxon>
        <taxon>Myrtales</taxon>
        <taxon>Myrtaceae</taxon>
        <taxon>Myrtoideae</taxon>
        <taxon>Myrteae</taxon>
        <taxon>Australasian group</taxon>
        <taxon>Rhodamnia</taxon>
    </lineage>
</organism>
<evidence type="ECO:0000259" key="2">
    <source>
        <dbReference type="Pfam" id="PF25821"/>
    </source>
</evidence>
<dbReference type="KEGG" id="rarg:115739599"/>
<dbReference type="PANTHER" id="PTHR33595">
    <property type="entry name" value="VON WILLEBRAND FACTOR A DOMAIN PROTEIN"/>
    <property type="match status" value="1"/>
</dbReference>
<dbReference type="InterPro" id="IPR057710">
    <property type="entry name" value="DUF7950"/>
</dbReference>
<protein>
    <submittedName>
        <fullName evidence="4">Protein transport protein SEC31</fullName>
    </submittedName>
</protein>
<evidence type="ECO:0000313" key="3">
    <source>
        <dbReference type="Proteomes" id="UP000827889"/>
    </source>
</evidence>
<dbReference type="AlphaFoldDB" id="A0A8B8P1D0"/>
<feature type="region of interest" description="Disordered" evidence="1">
    <location>
        <begin position="197"/>
        <end position="254"/>
    </location>
</feature>
<gene>
    <name evidence="4" type="primary">LOC115739599</name>
</gene>
<evidence type="ECO:0000313" key="4">
    <source>
        <dbReference type="RefSeq" id="XP_030528642.2"/>
    </source>
</evidence>
<feature type="region of interest" description="Disordered" evidence="1">
    <location>
        <begin position="24"/>
        <end position="55"/>
    </location>
</feature>
<reference evidence="4" key="2">
    <citation type="submission" date="2025-08" db="UniProtKB">
        <authorList>
            <consortium name="RefSeq"/>
        </authorList>
    </citation>
    <scope>IDENTIFICATION</scope>
    <source>
        <tissue evidence="4">Leaf</tissue>
    </source>
</reference>
<evidence type="ECO:0000256" key="1">
    <source>
        <dbReference type="SAM" id="MobiDB-lite"/>
    </source>
</evidence>
<dbReference type="GeneID" id="115739599"/>